<dbReference type="SFLD" id="SFLDG01129">
    <property type="entry name" value="C1.5:_HAD__Beta-PGM__Phosphata"/>
    <property type="match status" value="1"/>
</dbReference>
<dbReference type="PANTHER" id="PTHR46470">
    <property type="entry name" value="N-ACYLNEURAMINATE-9-PHOSPHATASE"/>
    <property type="match status" value="1"/>
</dbReference>
<dbReference type="PANTHER" id="PTHR46470:SF2">
    <property type="entry name" value="GLYCERALDEHYDE 3-PHOSPHATE PHOSPHATASE"/>
    <property type="match status" value="1"/>
</dbReference>
<comment type="cofactor">
    <cofactor evidence="1">
        <name>Mg(2+)</name>
        <dbReference type="ChEBI" id="CHEBI:18420"/>
    </cofactor>
</comment>
<evidence type="ECO:0000313" key="6">
    <source>
        <dbReference type="Proteomes" id="UP000650424"/>
    </source>
</evidence>
<keyword evidence="6" id="KW-1185">Reference proteome</keyword>
<evidence type="ECO:0000256" key="3">
    <source>
        <dbReference type="ARBA" id="ARBA00022801"/>
    </source>
</evidence>
<dbReference type="SUPFAM" id="SSF56784">
    <property type="entry name" value="HAD-like"/>
    <property type="match status" value="1"/>
</dbReference>
<dbReference type="InterPro" id="IPR036412">
    <property type="entry name" value="HAD-like_sf"/>
</dbReference>
<dbReference type="InterPro" id="IPR041492">
    <property type="entry name" value="HAD_2"/>
</dbReference>
<dbReference type="Gene3D" id="1.20.120.710">
    <property type="entry name" value="Haloacid dehalogenase hydrolase-like domain"/>
    <property type="match status" value="1"/>
</dbReference>
<dbReference type="InterPro" id="IPR023214">
    <property type="entry name" value="HAD_sf"/>
</dbReference>
<protein>
    <submittedName>
        <fullName evidence="5">HAD family hydrolase</fullName>
    </submittedName>
</protein>
<name>A0ABR6ZRT7_9BURK</name>
<dbReference type="GO" id="GO:0016787">
    <property type="term" value="F:hydrolase activity"/>
    <property type="evidence" value="ECO:0007669"/>
    <property type="project" value="UniProtKB-KW"/>
</dbReference>
<dbReference type="InterPro" id="IPR006439">
    <property type="entry name" value="HAD-SF_hydro_IA"/>
</dbReference>
<organism evidence="5 6">
    <name type="scientific">Undibacterium hunanense</name>
    <dbReference type="NCBI Taxonomy" id="2762292"/>
    <lineage>
        <taxon>Bacteria</taxon>
        <taxon>Pseudomonadati</taxon>
        <taxon>Pseudomonadota</taxon>
        <taxon>Betaproteobacteria</taxon>
        <taxon>Burkholderiales</taxon>
        <taxon>Oxalobacteraceae</taxon>
        <taxon>Undibacterium</taxon>
    </lineage>
</organism>
<sequence length="226" mass="25808">MVNTEKASLLFDIDNTLIDRDAAFLRYLQDFMDRNQNAFADEDVASARDHILALDCHGRKDRSQFCQELLQNYPGLPYTADTLWADHLTLPDFVQADSLLENMLERLSTQYQLMIISNGSASMQHRKLGSAGLSHFFEHVFISADIGYEKPDRRLFSHALDFCRHTGIVMIGDDYFNDMQPAMALQLKTVFVKPGKVQVQVLEQPTRPDREITSIYALEEALTCLI</sequence>
<dbReference type="RefSeq" id="WP_186947841.1">
    <property type="nucleotide sequence ID" value="NZ_JACOGF010000006.1"/>
</dbReference>
<dbReference type="NCBIfam" id="TIGR01549">
    <property type="entry name" value="HAD-SF-IA-v1"/>
    <property type="match status" value="1"/>
</dbReference>
<evidence type="ECO:0000313" key="5">
    <source>
        <dbReference type="EMBL" id="MBC3918589.1"/>
    </source>
</evidence>
<dbReference type="Pfam" id="PF13419">
    <property type="entry name" value="HAD_2"/>
    <property type="match status" value="1"/>
</dbReference>
<gene>
    <name evidence="5" type="ORF">H8L32_13935</name>
</gene>
<evidence type="ECO:0000256" key="1">
    <source>
        <dbReference type="ARBA" id="ARBA00001946"/>
    </source>
</evidence>
<keyword evidence="3 5" id="KW-0378">Hydrolase</keyword>
<evidence type="ECO:0000256" key="4">
    <source>
        <dbReference type="ARBA" id="ARBA00022842"/>
    </source>
</evidence>
<comment type="caution">
    <text evidence="5">The sequence shown here is derived from an EMBL/GenBank/DDBJ whole genome shotgun (WGS) entry which is preliminary data.</text>
</comment>
<dbReference type="Gene3D" id="3.40.50.1000">
    <property type="entry name" value="HAD superfamily/HAD-like"/>
    <property type="match status" value="1"/>
</dbReference>
<dbReference type="InterPro" id="IPR051400">
    <property type="entry name" value="HAD-like_hydrolase"/>
</dbReference>
<dbReference type="SFLD" id="SFLDS00003">
    <property type="entry name" value="Haloacid_Dehalogenase"/>
    <property type="match status" value="1"/>
</dbReference>
<evidence type="ECO:0000256" key="2">
    <source>
        <dbReference type="ARBA" id="ARBA00022723"/>
    </source>
</evidence>
<proteinExistence type="predicted"/>
<dbReference type="EMBL" id="JACOGF010000006">
    <property type="protein sequence ID" value="MBC3918589.1"/>
    <property type="molecule type" value="Genomic_DNA"/>
</dbReference>
<dbReference type="Proteomes" id="UP000650424">
    <property type="component" value="Unassembled WGS sequence"/>
</dbReference>
<keyword evidence="4" id="KW-0460">Magnesium</keyword>
<keyword evidence="2" id="KW-0479">Metal-binding</keyword>
<reference evidence="5 6" key="1">
    <citation type="submission" date="2020-08" db="EMBL/GenBank/DDBJ databases">
        <title>Novel species isolated from subtropical streams in China.</title>
        <authorList>
            <person name="Lu H."/>
        </authorList>
    </citation>
    <scope>NUCLEOTIDE SEQUENCE [LARGE SCALE GENOMIC DNA]</scope>
    <source>
        <strain evidence="5 6">CY18W</strain>
    </source>
</reference>
<accession>A0ABR6ZRT7</accession>